<sequence>MTVSIQTYATGSEWLTSLCTDLLPSNSWSVVRDTSSEKVFGLPGGQGVVAFVVGAGVVEVQAFRDFDPEQPAAGQAGGFSYAYSPFLPRFVLPAGPVKVWTLVNSRRLCGVIRSGSSYYSFYAGLILPFGSNKVYPFPCFIGGSGELGGSKESAYPFMSGGNQFCPKVCLPGGDWQIVGGNSGGSTSFTNEYPYSYSYAFVHPFDGKYHRLRSKIDGGAVVYPALVVSSGRSSDTDVLNADDGQWLGYLDGVFAIPQGRAAESVIEVDGVDYLVVPNVGKGNETYGLRLA</sequence>
<gene>
    <name evidence="1" type="ORF">GN299_25415</name>
</gene>
<dbReference type="RefSeq" id="WP_156859622.1">
    <property type="nucleotide sequence ID" value="NZ_WOWR01000048.1"/>
</dbReference>
<name>A0A7V8EBV0_PSEPU</name>
<dbReference type="Proteomes" id="UP000442695">
    <property type="component" value="Unassembled WGS sequence"/>
</dbReference>
<evidence type="ECO:0000313" key="2">
    <source>
        <dbReference type="Proteomes" id="UP000442695"/>
    </source>
</evidence>
<protein>
    <submittedName>
        <fullName evidence="1">Uncharacterized protein</fullName>
    </submittedName>
</protein>
<proteinExistence type="predicted"/>
<comment type="caution">
    <text evidence="1">The sequence shown here is derived from an EMBL/GenBank/DDBJ whole genome shotgun (WGS) entry which is preliminary data.</text>
</comment>
<dbReference type="EMBL" id="WOWR01000048">
    <property type="protein sequence ID" value="KAF0251983.1"/>
    <property type="molecule type" value="Genomic_DNA"/>
</dbReference>
<evidence type="ECO:0000313" key="1">
    <source>
        <dbReference type="EMBL" id="KAF0251983.1"/>
    </source>
</evidence>
<dbReference type="AlphaFoldDB" id="A0A7V8EBV0"/>
<reference evidence="1 2" key="1">
    <citation type="submission" date="2019-12" db="EMBL/GenBank/DDBJ databases">
        <authorList>
            <person name="Woiski C."/>
        </authorList>
    </citation>
    <scope>NUCLEOTIDE SEQUENCE [LARGE SCALE GENOMIC DNA]</scope>
    <source>
        <strain evidence="1 2">BOE100</strain>
    </source>
</reference>
<accession>A0A7V8EBV0</accession>
<organism evidence="1 2">
    <name type="scientific">Pseudomonas putida</name>
    <name type="common">Arthrobacter siderocapsulatus</name>
    <dbReference type="NCBI Taxonomy" id="303"/>
    <lineage>
        <taxon>Bacteria</taxon>
        <taxon>Pseudomonadati</taxon>
        <taxon>Pseudomonadota</taxon>
        <taxon>Gammaproteobacteria</taxon>
        <taxon>Pseudomonadales</taxon>
        <taxon>Pseudomonadaceae</taxon>
        <taxon>Pseudomonas</taxon>
    </lineage>
</organism>